<dbReference type="PANTHER" id="PTHR37278">
    <property type="entry name" value="AUTOPHAGY-RELATED PROTEIN 33-RELATED"/>
    <property type="match status" value="1"/>
</dbReference>
<feature type="transmembrane region" description="Helical" evidence="6">
    <location>
        <begin position="57"/>
        <end position="77"/>
    </location>
</feature>
<evidence type="ECO:0000256" key="4">
    <source>
        <dbReference type="ARBA" id="ARBA00023136"/>
    </source>
</evidence>
<dbReference type="OrthoDB" id="5336366at2759"/>
<evidence type="ECO:0000256" key="1">
    <source>
        <dbReference type="ARBA" id="ARBA00004141"/>
    </source>
</evidence>
<evidence type="ECO:0000256" key="6">
    <source>
        <dbReference type="SAM" id="Phobius"/>
    </source>
</evidence>
<keyword evidence="4 6" id="KW-0472">Membrane</keyword>
<dbReference type="Proteomes" id="UP000286134">
    <property type="component" value="Unassembled WGS sequence"/>
</dbReference>
<dbReference type="GO" id="GO:0005741">
    <property type="term" value="C:mitochondrial outer membrane"/>
    <property type="evidence" value="ECO:0007669"/>
    <property type="project" value="TreeGrafter"/>
</dbReference>
<accession>A0A420HXY3</accession>
<dbReference type="AlphaFoldDB" id="A0A420HXY3"/>
<evidence type="ECO:0000313" key="7">
    <source>
        <dbReference type="EMBL" id="RKF62287.1"/>
    </source>
</evidence>
<dbReference type="EMBL" id="MCFK01003468">
    <property type="protein sequence ID" value="RKF62287.1"/>
    <property type="molecule type" value="Genomic_DNA"/>
</dbReference>
<feature type="transmembrane region" description="Helical" evidence="6">
    <location>
        <begin position="12"/>
        <end position="36"/>
    </location>
</feature>
<comment type="similarity">
    <text evidence="5">Belongs to the ATG33 family.</text>
</comment>
<keyword evidence="3 6" id="KW-1133">Transmembrane helix</keyword>
<evidence type="ECO:0000256" key="3">
    <source>
        <dbReference type="ARBA" id="ARBA00022989"/>
    </source>
</evidence>
<sequence length="198" mass="21734">MTERLVRILKLSGVVSLGFLAGFSCSLSTLALPIFMSNCNQRSSSQDIKEFSNRSINLIRTFACFSSSSFFIAFFFAPNTQKHPYLLWTSLLVGSSFLVDLIPNLVTGLGKSTLCQGTTKNGKASSRHNNQLDASYEVLTKSSHSDDEIEDSESIKSEACAQIKSQLLLERIRTAFTGVGFAMSIVGIWGDRFNSFTA</sequence>
<feature type="transmembrane region" description="Helical" evidence="6">
    <location>
        <begin position="83"/>
        <end position="102"/>
    </location>
</feature>
<evidence type="ECO:0000313" key="8">
    <source>
        <dbReference type="Proteomes" id="UP000286134"/>
    </source>
</evidence>
<dbReference type="GO" id="GO:0000422">
    <property type="term" value="P:autophagy of mitochondrion"/>
    <property type="evidence" value="ECO:0007669"/>
    <property type="project" value="TreeGrafter"/>
</dbReference>
<evidence type="ECO:0000256" key="5">
    <source>
        <dbReference type="ARBA" id="ARBA00038013"/>
    </source>
</evidence>
<dbReference type="InterPro" id="IPR051668">
    <property type="entry name" value="ATG33"/>
</dbReference>
<comment type="caution">
    <text evidence="7">The sequence shown here is derived from an EMBL/GenBank/DDBJ whole genome shotgun (WGS) entry which is preliminary data.</text>
</comment>
<reference evidence="7 8" key="1">
    <citation type="journal article" date="2018" name="BMC Genomics">
        <title>Comparative genome analyses reveal sequence features reflecting distinct modes of host-adaptation between dicot and monocot powdery mildew.</title>
        <authorList>
            <person name="Wu Y."/>
            <person name="Ma X."/>
            <person name="Pan Z."/>
            <person name="Kale S.D."/>
            <person name="Song Y."/>
            <person name="King H."/>
            <person name="Zhang Q."/>
            <person name="Presley C."/>
            <person name="Deng X."/>
            <person name="Wei C.I."/>
            <person name="Xiao S."/>
        </authorList>
    </citation>
    <scope>NUCLEOTIDE SEQUENCE [LARGE SCALE GENOMIC DNA]</scope>
    <source>
        <strain evidence="7">UMSG2</strain>
    </source>
</reference>
<evidence type="ECO:0000256" key="2">
    <source>
        <dbReference type="ARBA" id="ARBA00022692"/>
    </source>
</evidence>
<gene>
    <name evidence="7" type="ORF">OnM2_034027</name>
</gene>
<comment type="subcellular location">
    <subcellularLocation>
        <location evidence="1">Membrane</location>
        <topology evidence="1">Multi-pass membrane protein</topology>
    </subcellularLocation>
</comment>
<keyword evidence="2 6" id="KW-0812">Transmembrane</keyword>
<organism evidence="7 8">
    <name type="scientific">Erysiphe neolycopersici</name>
    <dbReference type="NCBI Taxonomy" id="212602"/>
    <lineage>
        <taxon>Eukaryota</taxon>
        <taxon>Fungi</taxon>
        <taxon>Dikarya</taxon>
        <taxon>Ascomycota</taxon>
        <taxon>Pezizomycotina</taxon>
        <taxon>Leotiomycetes</taxon>
        <taxon>Erysiphales</taxon>
        <taxon>Erysiphaceae</taxon>
        <taxon>Erysiphe</taxon>
    </lineage>
</organism>
<evidence type="ECO:0008006" key="9">
    <source>
        <dbReference type="Google" id="ProtNLM"/>
    </source>
</evidence>
<feature type="transmembrane region" description="Helical" evidence="6">
    <location>
        <begin position="172"/>
        <end position="190"/>
    </location>
</feature>
<protein>
    <recommendedName>
        <fullName evidence="9">Autophagy-related protein 33</fullName>
    </recommendedName>
</protein>
<dbReference type="PANTHER" id="PTHR37278:SF1">
    <property type="entry name" value="AUTOPHAGY-RELATED PROTEIN 33-RELATED"/>
    <property type="match status" value="1"/>
</dbReference>
<name>A0A420HXY3_9PEZI</name>
<keyword evidence="8" id="KW-1185">Reference proteome</keyword>
<proteinExistence type="inferred from homology"/>
<dbReference type="GO" id="GO:0016236">
    <property type="term" value="P:macroautophagy"/>
    <property type="evidence" value="ECO:0007669"/>
    <property type="project" value="TreeGrafter"/>
</dbReference>
<dbReference type="PROSITE" id="PS51257">
    <property type="entry name" value="PROKAR_LIPOPROTEIN"/>
    <property type="match status" value="1"/>
</dbReference>